<evidence type="ECO:0000313" key="3">
    <source>
        <dbReference type="Proteomes" id="UP000325081"/>
    </source>
</evidence>
<sequence>MPRKGVLYSNEEGFEDAGAAEGRQGQTGCADECAAPLMSSPSPNSFAAKEEEEEEEETMMMSHEKRAVKQLVQQSLHTNMKRMVERANLPQDFVPSEQLKALAIPLRMAISSASLHILWNSCFFSDVSGSAFLLFFDFLVTVGSVTLPSSTALFLVDLAADAGVSGQIYQEEGRRGKGFGVSSRLPAVLKTSGSVRAQIRFPQTKNRRFAPRQKRFQRRRAHGLSTFFGEKNVRVFLWRGQTEGE</sequence>
<keyword evidence="2" id="KW-0067">ATP-binding</keyword>
<dbReference type="EMBL" id="BKCP01004961">
    <property type="protein sequence ID" value="GER35394.1"/>
    <property type="molecule type" value="Genomic_DNA"/>
</dbReference>
<evidence type="ECO:0000256" key="1">
    <source>
        <dbReference type="SAM" id="MobiDB-lite"/>
    </source>
</evidence>
<name>A0A5A7PRL4_STRAF</name>
<dbReference type="PANTHER" id="PTHR46700">
    <property type="entry name" value="ARM REPEAT SUPERFAMILY PROTEIN"/>
    <property type="match status" value="1"/>
</dbReference>
<organism evidence="2 3">
    <name type="scientific">Striga asiatica</name>
    <name type="common">Asiatic witchweed</name>
    <name type="synonym">Buchnera asiatica</name>
    <dbReference type="NCBI Taxonomy" id="4170"/>
    <lineage>
        <taxon>Eukaryota</taxon>
        <taxon>Viridiplantae</taxon>
        <taxon>Streptophyta</taxon>
        <taxon>Embryophyta</taxon>
        <taxon>Tracheophyta</taxon>
        <taxon>Spermatophyta</taxon>
        <taxon>Magnoliopsida</taxon>
        <taxon>eudicotyledons</taxon>
        <taxon>Gunneridae</taxon>
        <taxon>Pentapetalae</taxon>
        <taxon>asterids</taxon>
        <taxon>lamiids</taxon>
        <taxon>Lamiales</taxon>
        <taxon>Orobanchaceae</taxon>
        <taxon>Buchnereae</taxon>
        <taxon>Striga</taxon>
    </lineage>
</organism>
<evidence type="ECO:0000313" key="2">
    <source>
        <dbReference type="EMBL" id="GER35394.1"/>
    </source>
</evidence>
<dbReference type="PANTHER" id="PTHR46700:SF1">
    <property type="entry name" value="ARM REPEAT SUPERFAMILY PROTEIN"/>
    <property type="match status" value="1"/>
</dbReference>
<keyword evidence="2" id="KW-0547">Nucleotide-binding</keyword>
<accession>A0A5A7PRL4</accession>
<comment type="caution">
    <text evidence="2">The sequence shown here is derived from an EMBL/GenBank/DDBJ whole genome shotgun (WGS) entry which is preliminary data.</text>
</comment>
<keyword evidence="3" id="KW-1185">Reference proteome</keyword>
<keyword evidence="2" id="KW-0645">Protease</keyword>
<proteinExistence type="predicted"/>
<protein>
    <submittedName>
        <fullName evidence="2">ATP-dependent Clp protease ATP-binding subunit ClpX</fullName>
    </submittedName>
</protein>
<keyword evidence="2" id="KW-0378">Hydrolase</keyword>
<dbReference type="AlphaFoldDB" id="A0A5A7PRL4"/>
<dbReference type="GO" id="GO:0006508">
    <property type="term" value="P:proteolysis"/>
    <property type="evidence" value="ECO:0007669"/>
    <property type="project" value="UniProtKB-KW"/>
</dbReference>
<dbReference type="GO" id="GO:0005524">
    <property type="term" value="F:ATP binding"/>
    <property type="evidence" value="ECO:0007669"/>
    <property type="project" value="UniProtKB-KW"/>
</dbReference>
<dbReference type="GO" id="GO:0008233">
    <property type="term" value="F:peptidase activity"/>
    <property type="evidence" value="ECO:0007669"/>
    <property type="project" value="UniProtKB-KW"/>
</dbReference>
<reference evidence="3" key="1">
    <citation type="journal article" date="2019" name="Curr. Biol.">
        <title>Genome Sequence of Striga asiatica Provides Insight into the Evolution of Plant Parasitism.</title>
        <authorList>
            <person name="Yoshida S."/>
            <person name="Kim S."/>
            <person name="Wafula E.K."/>
            <person name="Tanskanen J."/>
            <person name="Kim Y.M."/>
            <person name="Honaas L."/>
            <person name="Yang Z."/>
            <person name="Spallek T."/>
            <person name="Conn C.E."/>
            <person name="Ichihashi Y."/>
            <person name="Cheong K."/>
            <person name="Cui S."/>
            <person name="Der J.P."/>
            <person name="Gundlach H."/>
            <person name="Jiao Y."/>
            <person name="Hori C."/>
            <person name="Ishida J.K."/>
            <person name="Kasahara H."/>
            <person name="Kiba T."/>
            <person name="Kim M.S."/>
            <person name="Koo N."/>
            <person name="Laohavisit A."/>
            <person name="Lee Y.H."/>
            <person name="Lumba S."/>
            <person name="McCourt P."/>
            <person name="Mortimer J.C."/>
            <person name="Mutuku J.M."/>
            <person name="Nomura T."/>
            <person name="Sasaki-Sekimoto Y."/>
            <person name="Seto Y."/>
            <person name="Wang Y."/>
            <person name="Wakatake T."/>
            <person name="Sakakibara H."/>
            <person name="Demura T."/>
            <person name="Yamaguchi S."/>
            <person name="Yoneyama K."/>
            <person name="Manabe R.I."/>
            <person name="Nelson D.C."/>
            <person name="Schulman A.H."/>
            <person name="Timko M.P."/>
            <person name="dePamphilis C.W."/>
            <person name="Choi D."/>
            <person name="Shirasu K."/>
        </authorList>
    </citation>
    <scope>NUCLEOTIDE SEQUENCE [LARGE SCALE GENOMIC DNA]</scope>
    <source>
        <strain evidence="3">cv. UVA1</strain>
    </source>
</reference>
<feature type="region of interest" description="Disordered" evidence="1">
    <location>
        <begin position="1"/>
        <end position="55"/>
    </location>
</feature>
<gene>
    <name evidence="2" type="ORF">STAS_11673</name>
</gene>
<dbReference type="Proteomes" id="UP000325081">
    <property type="component" value="Unassembled WGS sequence"/>
</dbReference>